<gene>
    <name evidence="3" type="primary">menH</name>
    <name evidence="5" type="ORF">SAMN05877753_10559</name>
</gene>
<dbReference type="Proteomes" id="UP000219546">
    <property type="component" value="Unassembled WGS sequence"/>
</dbReference>
<comment type="function">
    <text evidence="3">Catalyzes a proton abstraction reaction that results in 2,5-elimination of pyruvate from 2-succinyl-5-enolpyruvyl-6-hydroxy-3-cyclohexene-1-carboxylate (SEPHCHC) and the formation of 2-succinyl-6-hydroxy-2,4-cyclohexadiene-1-carboxylate (SHCHC).</text>
</comment>
<dbReference type="InterPro" id="IPR029058">
    <property type="entry name" value="AB_hydrolase_fold"/>
</dbReference>
<evidence type="ECO:0000256" key="2">
    <source>
        <dbReference type="ARBA" id="ARBA00023239"/>
    </source>
</evidence>
<organism evidence="5 6">
    <name type="scientific">Bacillus oleivorans</name>
    <dbReference type="NCBI Taxonomy" id="1448271"/>
    <lineage>
        <taxon>Bacteria</taxon>
        <taxon>Bacillati</taxon>
        <taxon>Bacillota</taxon>
        <taxon>Bacilli</taxon>
        <taxon>Bacillales</taxon>
        <taxon>Bacillaceae</taxon>
        <taxon>Bacillus</taxon>
    </lineage>
</organism>
<dbReference type="SUPFAM" id="SSF53474">
    <property type="entry name" value="alpha/beta-Hydrolases"/>
    <property type="match status" value="1"/>
</dbReference>
<name>A0A285CUH6_9BACI</name>
<dbReference type="UniPathway" id="UPA01057">
    <property type="reaction ID" value="UER00900"/>
</dbReference>
<protein>
    <recommendedName>
        <fullName evidence="3">Putative 2-succinyl-6-hydroxy-2,4-cyclohexadiene-1-carboxylate synthase</fullName>
        <shortName evidence="3">SHCHC synthase</shortName>
        <ecNumber evidence="3">4.2.99.20</ecNumber>
    </recommendedName>
</protein>
<reference evidence="5 6" key="1">
    <citation type="submission" date="2017-08" db="EMBL/GenBank/DDBJ databases">
        <authorList>
            <person name="de Groot N.N."/>
        </authorList>
    </citation>
    <scope>NUCLEOTIDE SEQUENCE [LARGE SCALE GENOMIC DNA]</scope>
    <source>
        <strain evidence="5 6">JC228</strain>
    </source>
</reference>
<keyword evidence="1 3" id="KW-0474">Menaquinone biosynthesis</keyword>
<dbReference type="InterPro" id="IPR000073">
    <property type="entry name" value="AB_hydrolase_1"/>
</dbReference>
<sequence>MYLKIRGIQYHLKIWGSGEPLWLLHGFTGSSNTWDILASSISQYRTIVAIDLLGHGKTDSPDSPQRYTMSEQIEDLDEIRRQLSFDSIELLGYSMGGRVALSYSILKKQQVKKLILESSSPGLKTEAERVVRQKHDLNLSLKIKNEGLESFVAYWENIPLFATQKSLPDSVKERIREERLFQNPIGLANSLIGFGTGSQPSLWKRLNEAVIPTLLITGHEDQKFLLIAKQMEKLMPQAKHVNVFNAGHAIHVELPQKFGKIVKEFVLHT</sequence>
<evidence type="ECO:0000313" key="6">
    <source>
        <dbReference type="Proteomes" id="UP000219546"/>
    </source>
</evidence>
<dbReference type="NCBIfam" id="TIGR03695">
    <property type="entry name" value="menH_SHCHC"/>
    <property type="match status" value="1"/>
</dbReference>
<dbReference type="UniPathway" id="UPA00079"/>
<keyword evidence="2 3" id="KW-0456">Lyase</keyword>
<feature type="domain" description="AB hydrolase-1" evidence="4">
    <location>
        <begin position="20"/>
        <end position="253"/>
    </location>
</feature>
<evidence type="ECO:0000256" key="3">
    <source>
        <dbReference type="HAMAP-Rule" id="MF_01660"/>
    </source>
</evidence>
<dbReference type="PRINTS" id="PR00111">
    <property type="entry name" value="ABHYDROLASE"/>
</dbReference>
<dbReference type="OrthoDB" id="9808398at2"/>
<dbReference type="Pfam" id="PF00561">
    <property type="entry name" value="Abhydrolase_1"/>
    <property type="match status" value="1"/>
</dbReference>
<comment type="similarity">
    <text evidence="3">Belongs to the AB hydrolase superfamily. MenH family.</text>
</comment>
<evidence type="ECO:0000259" key="4">
    <source>
        <dbReference type="Pfam" id="PF00561"/>
    </source>
</evidence>
<accession>A0A285CUH6</accession>
<dbReference type="EC" id="4.2.99.20" evidence="3"/>
<proteinExistence type="inferred from homology"/>
<dbReference type="GO" id="GO:0070205">
    <property type="term" value="F:2-succinyl-6-hydroxy-2,4-cyclohexadiene-1-carboxylate synthase activity"/>
    <property type="evidence" value="ECO:0007669"/>
    <property type="project" value="UniProtKB-UniRule"/>
</dbReference>
<dbReference type="Gene3D" id="3.40.50.1820">
    <property type="entry name" value="alpha/beta hydrolase"/>
    <property type="match status" value="1"/>
</dbReference>
<evidence type="ECO:0000313" key="5">
    <source>
        <dbReference type="EMBL" id="SNX71220.1"/>
    </source>
</evidence>
<dbReference type="HAMAP" id="MF_01660">
    <property type="entry name" value="MenH"/>
    <property type="match status" value="1"/>
</dbReference>
<dbReference type="InterPro" id="IPR022485">
    <property type="entry name" value="SHCHC_synthase_MenH"/>
</dbReference>
<dbReference type="PANTHER" id="PTHR42916">
    <property type="entry name" value="2-SUCCINYL-5-ENOLPYRUVYL-6-HYDROXY-3-CYCLOHEXENE-1-CARBOXYLATE SYNTHASE"/>
    <property type="match status" value="1"/>
</dbReference>
<comment type="pathway">
    <text evidence="3">Quinol/quinone metabolism; menaquinone biosynthesis.</text>
</comment>
<comment type="catalytic activity">
    <reaction evidence="3">
        <text>5-enolpyruvoyl-6-hydroxy-2-succinyl-cyclohex-3-ene-1-carboxylate = (1R,6R)-6-hydroxy-2-succinyl-cyclohexa-2,4-diene-1-carboxylate + pyruvate</text>
        <dbReference type="Rhea" id="RHEA:25597"/>
        <dbReference type="ChEBI" id="CHEBI:15361"/>
        <dbReference type="ChEBI" id="CHEBI:58689"/>
        <dbReference type="ChEBI" id="CHEBI:58818"/>
        <dbReference type="EC" id="4.2.99.20"/>
    </reaction>
</comment>
<dbReference type="EMBL" id="OAOP01000005">
    <property type="protein sequence ID" value="SNX71220.1"/>
    <property type="molecule type" value="Genomic_DNA"/>
</dbReference>
<keyword evidence="6" id="KW-1185">Reference proteome</keyword>
<comment type="subunit">
    <text evidence="3">Monomer.</text>
</comment>
<dbReference type="GO" id="GO:0009234">
    <property type="term" value="P:menaquinone biosynthetic process"/>
    <property type="evidence" value="ECO:0007669"/>
    <property type="project" value="UniProtKB-UniRule"/>
</dbReference>
<comment type="pathway">
    <text evidence="3">Quinol/quinone metabolism; 1,4-dihydroxy-2-naphthoate biosynthesis; 1,4-dihydroxy-2-naphthoate from chorismate: step 3/7.</text>
</comment>
<evidence type="ECO:0000256" key="1">
    <source>
        <dbReference type="ARBA" id="ARBA00022428"/>
    </source>
</evidence>
<dbReference type="AlphaFoldDB" id="A0A285CUH6"/>
<dbReference type="PANTHER" id="PTHR42916:SF1">
    <property type="entry name" value="PROTEIN PHYLLO, CHLOROPLASTIC"/>
    <property type="match status" value="1"/>
</dbReference>